<evidence type="ECO:0000313" key="2">
    <source>
        <dbReference type="Proteomes" id="UP000789375"/>
    </source>
</evidence>
<feature type="non-terminal residue" evidence="1">
    <location>
        <position position="91"/>
    </location>
</feature>
<evidence type="ECO:0000313" key="1">
    <source>
        <dbReference type="EMBL" id="CAG8749118.1"/>
    </source>
</evidence>
<name>A0A9N9ITH1_FUNMO</name>
<keyword evidence="2" id="KW-1185">Reference proteome</keyword>
<feature type="non-terminal residue" evidence="1">
    <location>
        <position position="1"/>
    </location>
</feature>
<reference evidence="1" key="1">
    <citation type="submission" date="2021-06" db="EMBL/GenBank/DDBJ databases">
        <authorList>
            <person name="Kallberg Y."/>
            <person name="Tangrot J."/>
            <person name="Rosling A."/>
        </authorList>
    </citation>
    <scope>NUCLEOTIDE SEQUENCE</scope>
    <source>
        <strain evidence="1">87-6 pot B 2015</strain>
    </source>
</reference>
<organism evidence="1 2">
    <name type="scientific">Funneliformis mosseae</name>
    <name type="common">Endomycorrhizal fungus</name>
    <name type="synonym">Glomus mosseae</name>
    <dbReference type="NCBI Taxonomy" id="27381"/>
    <lineage>
        <taxon>Eukaryota</taxon>
        <taxon>Fungi</taxon>
        <taxon>Fungi incertae sedis</taxon>
        <taxon>Mucoromycota</taxon>
        <taxon>Glomeromycotina</taxon>
        <taxon>Glomeromycetes</taxon>
        <taxon>Glomerales</taxon>
        <taxon>Glomeraceae</taxon>
        <taxon>Funneliformis</taxon>
    </lineage>
</organism>
<gene>
    <name evidence="1" type="ORF">FMOSSE_LOCUS16558</name>
</gene>
<dbReference type="AlphaFoldDB" id="A0A9N9ITH1"/>
<proteinExistence type="predicted"/>
<protein>
    <submittedName>
        <fullName evidence="1">1457_t:CDS:1</fullName>
    </submittedName>
</protein>
<sequence length="91" mass="10624">KYWNRDPNLWGCLNDWDIYFIENVNGCTKHDAHRSLSFELDILLVGLPVDSRGYSKAVTLRKSLEEQHYRALQLLLSDFSHKARCFLPEVG</sequence>
<comment type="caution">
    <text evidence="1">The sequence shown here is derived from an EMBL/GenBank/DDBJ whole genome shotgun (WGS) entry which is preliminary data.</text>
</comment>
<dbReference type="EMBL" id="CAJVPP010024204">
    <property type="protein sequence ID" value="CAG8749118.1"/>
    <property type="molecule type" value="Genomic_DNA"/>
</dbReference>
<dbReference type="Proteomes" id="UP000789375">
    <property type="component" value="Unassembled WGS sequence"/>
</dbReference>
<accession>A0A9N9ITH1</accession>